<feature type="compositionally biased region" description="Polar residues" evidence="1">
    <location>
        <begin position="116"/>
        <end position="129"/>
    </location>
</feature>
<feature type="region of interest" description="Disordered" evidence="1">
    <location>
        <begin position="100"/>
        <end position="129"/>
    </location>
</feature>
<sequence>MNKKLNRFDGCGVLFCTLKRSSRTPPSGPIPPLIRFQGKDIRAGSAVPRDPANAVVFLGFELNPRRVSGCETAFVPISKPQVDYLKCALLLVCLKPRELPDRTSMKPTTAPLAPLTRSQPNVSLTSKTK</sequence>
<reference evidence="2 3" key="1">
    <citation type="journal article" date="2019" name="Genome Biol. Evol.">
        <title>Whole-Genome Sequencing of the Giant Devil Catfish, Bagarius yarrelli.</title>
        <authorList>
            <person name="Jiang W."/>
            <person name="Lv Y."/>
            <person name="Cheng L."/>
            <person name="Yang K."/>
            <person name="Chao B."/>
            <person name="Wang X."/>
            <person name="Li Y."/>
            <person name="Pan X."/>
            <person name="You X."/>
            <person name="Zhang Y."/>
            <person name="Yang J."/>
            <person name="Li J."/>
            <person name="Zhang X."/>
            <person name="Liu S."/>
            <person name="Sun C."/>
            <person name="Yang J."/>
            <person name="Shi Q."/>
        </authorList>
    </citation>
    <scope>NUCLEOTIDE SEQUENCE [LARGE SCALE GENOMIC DNA]</scope>
    <source>
        <strain evidence="2">JWS20170419001</strain>
        <tissue evidence="2">Muscle</tissue>
    </source>
</reference>
<dbReference type="Proteomes" id="UP000319801">
    <property type="component" value="Unassembled WGS sequence"/>
</dbReference>
<protein>
    <submittedName>
        <fullName evidence="2">Uncharacterized protein</fullName>
    </submittedName>
</protein>
<evidence type="ECO:0000256" key="1">
    <source>
        <dbReference type="SAM" id="MobiDB-lite"/>
    </source>
</evidence>
<proteinExistence type="predicted"/>
<gene>
    <name evidence="2" type="ORF">Baya_16603</name>
</gene>
<organism evidence="2 3">
    <name type="scientific">Bagarius yarrelli</name>
    <name type="common">Goonch</name>
    <name type="synonym">Bagrus yarrelli</name>
    <dbReference type="NCBI Taxonomy" id="175774"/>
    <lineage>
        <taxon>Eukaryota</taxon>
        <taxon>Metazoa</taxon>
        <taxon>Chordata</taxon>
        <taxon>Craniata</taxon>
        <taxon>Vertebrata</taxon>
        <taxon>Euteleostomi</taxon>
        <taxon>Actinopterygii</taxon>
        <taxon>Neopterygii</taxon>
        <taxon>Teleostei</taxon>
        <taxon>Ostariophysi</taxon>
        <taxon>Siluriformes</taxon>
        <taxon>Sisoridae</taxon>
        <taxon>Sisorinae</taxon>
        <taxon>Bagarius</taxon>
    </lineage>
</organism>
<evidence type="ECO:0000313" key="2">
    <source>
        <dbReference type="EMBL" id="TUC02887.1"/>
    </source>
</evidence>
<comment type="caution">
    <text evidence="2">The sequence shown here is derived from an EMBL/GenBank/DDBJ whole genome shotgun (WGS) entry which is preliminary data.</text>
</comment>
<accession>A0A556VW40</accession>
<keyword evidence="3" id="KW-1185">Reference proteome</keyword>
<evidence type="ECO:0000313" key="3">
    <source>
        <dbReference type="Proteomes" id="UP000319801"/>
    </source>
</evidence>
<name>A0A556VW40_BAGYA</name>
<dbReference type="AlphaFoldDB" id="A0A556VW40"/>
<dbReference type="EMBL" id="VCAZ01000336">
    <property type="protein sequence ID" value="TUC02887.1"/>
    <property type="molecule type" value="Genomic_DNA"/>
</dbReference>